<dbReference type="EMBL" id="CP003740">
    <property type="protein sequence ID" value="AGI67031.1"/>
    <property type="molecule type" value="Genomic_DNA"/>
</dbReference>
<accession>M9R9K0</accession>
<reference evidence="1 2" key="1">
    <citation type="journal article" date="2013" name="PLoS ONE">
        <title>Poles Apart: Arctic and Antarctic Octadecabacter strains Share High Genome Plasticity and a New Type of Xanthorhodopsin.</title>
        <authorList>
            <person name="Vollmers J."/>
            <person name="Voget S."/>
            <person name="Dietrich S."/>
            <person name="Gollnow K."/>
            <person name="Smits M."/>
            <person name="Meyer K."/>
            <person name="Brinkhoff T."/>
            <person name="Simon M."/>
            <person name="Daniel R."/>
        </authorList>
    </citation>
    <scope>NUCLEOTIDE SEQUENCE [LARGE SCALE GENOMIC DNA]</scope>
    <source>
        <strain evidence="1 2">307</strain>
    </source>
</reference>
<dbReference type="HOGENOM" id="CLU_2789825_0_0_5"/>
<gene>
    <name evidence="1" type="ORF">OAN307_c13470</name>
</gene>
<proteinExistence type="predicted"/>
<protein>
    <submittedName>
        <fullName evidence="1">Uncharacterized protein</fullName>
    </submittedName>
</protein>
<evidence type="ECO:0000313" key="2">
    <source>
        <dbReference type="Proteomes" id="UP000005307"/>
    </source>
</evidence>
<name>M9R9K0_9RHOB</name>
<sequence>MLRSRFMFPVTERIVLKNKARINAITDEQLGRVGHRNHHEARRLNFAWLKPGITSPRIIPAGWHPMLF</sequence>
<keyword evidence="2" id="KW-1185">Reference proteome</keyword>
<dbReference type="AlphaFoldDB" id="M9R9K0"/>
<dbReference type="Proteomes" id="UP000005307">
    <property type="component" value="Chromosome"/>
</dbReference>
<organism evidence="1 2">
    <name type="scientific">Octadecabacter antarcticus 307</name>
    <dbReference type="NCBI Taxonomy" id="391626"/>
    <lineage>
        <taxon>Bacteria</taxon>
        <taxon>Pseudomonadati</taxon>
        <taxon>Pseudomonadota</taxon>
        <taxon>Alphaproteobacteria</taxon>
        <taxon>Rhodobacterales</taxon>
        <taxon>Roseobacteraceae</taxon>
        <taxon>Octadecabacter</taxon>
    </lineage>
</organism>
<dbReference type="KEGG" id="oat:OAN307_c13470"/>
<evidence type="ECO:0000313" key="1">
    <source>
        <dbReference type="EMBL" id="AGI67031.1"/>
    </source>
</evidence>